<dbReference type="SMART" id="SM00875">
    <property type="entry name" value="BACK"/>
    <property type="match status" value="1"/>
</dbReference>
<keyword evidence="2" id="KW-1185">Reference proteome</keyword>
<dbReference type="AlphaFoldDB" id="A0A2A6CZ78"/>
<accession>A0A2A6CZ78</accession>
<accession>A0A8R1V2D7</accession>
<proteinExistence type="predicted"/>
<dbReference type="Pfam" id="PF07707">
    <property type="entry name" value="BACK"/>
    <property type="match status" value="1"/>
</dbReference>
<evidence type="ECO:0000313" key="2">
    <source>
        <dbReference type="Proteomes" id="UP000005239"/>
    </source>
</evidence>
<dbReference type="PANTHER" id="PTHR45632">
    <property type="entry name" value="LD33804P"/>
    <property type="match status" value="1"/>
</dbReference>
<dbReference type="InterPro" id="IPR011705">
    <property type="entry name" value="BACK"/>
</dbReference>
<sequence>MYLYFFALDFIDISLTPEFAGLSFDGLVSLLKRDSLRVDNEKQVFDVVDRWINEDSSRLQYSAQLLRSIRWSCLPSSFIDDIVERKEWVVNCPKAVNIINETKN</sequence>
<dbReference type="Gene3D" id="1.25.40.420">
    <property type="match status" value="1"/>
</dbReference>
<dbReference type="PANTHER" id="PTHR45632:SF10">
    <property type="entry name" value="BTB DOMAIN-CONTAINING PROTEIN"/>
    <property type="match status" value="1"/>
</dbReference>
<reference evidence="1" key="2">
    <citation type="submission" date="2022-06" db="UniProtKB">
        <authorList>
            <consortium name="EnsemblMetazoa"/>
        </authorList>
    </citation>
    <scope>IDENTIFICATION</scope>
    <source>
        <strain evidence="1">PS312</strain>
    </source>
</reference>
<organism evidence="1 2">
    <name type="scientific">Pristionchus pacificus</name>
    <name type="common">Parasitic nematode worm</name>
    <dbReference type="NCBI Taxonomy" id="54126"/>
    <lineage>
        <taxon>Eukaryota</taxon>
        <taxon>Metazoa</taxon>
        <taxon>Ecdysozoa</taxon>
        <taxon>Nematoda</taxon>
        <taxon>Chromadorea</taxon>
        <taxon>Rhabditida</taxon>
        <taxon>Rhabditina</taxon>
        <taxon>Diplogasteromorpha</taxon>
        <taxon>Diplogasteroidea</taxon>
        <taxon>Neodiplogasteridae</taxon>
        <taxon>Pristionchus</taxon>
    </lineage>
</organism>
<protein>
    <submittedName>
        <fullName evidence="1">BTB And C-terminal Kelch domain containing protein</fullName>
    </submittedName>
</protein>
<gene>
    <name evidence="1" type="primary">WBGene00283380</name>
</gene>
<name>A0A2A6CZ78_PRIPA</name>
<dbReference type="Proteomes" id="UP000005239">
    <property type="component" value="Unassembled WGS sequence"/>
</dbReference>
<dbReference type="OrthoDB" id="6350321at2759"/>
<dbReference type="EnsemblMetazoa" id="PPA45011.1">
    <property type="protein sequence ID" value="PPA45011.1"/>
    <property type="gene ID" value="WBGene00283380"/>
</dbReference>
<reference evidence="2" key="1">
    <citation type="journal article" date="2008" name="Nat. Genet.">
        <title>The Pristionchus pacificus genome provides a unique perspective on nematode lifestyle and parasitism.</title>
        <authorList>
            <person name="Dieterich C."/>
            <person name="Clifton S.W."/>
            <person name="Schuster L.N."/>
            <person name="Chinwalla A."/>
            <person name="Delehaunty K."/>
            <person name="Dinkelacker I."/>
            <person name="Fulton L."/>
            <person name="Fulton R."/>
            <person name="Godfrey J."/>
            <person name="Minx P."/>
            <person name="Mitreva M."/>
            <person name="Roeseler W."/>
            <person name="Tian H."/>
            <person name="Witte H."/>
            <person name="Yang S.P."/>
            <person name="Wilson R.K."/>
            <person name="Sommer R.J."/>
        </authorList>
    </citation>
    <scope>NUCLEOTIDE SEQUENCE [LARGE SCALE GENOMIC DNA]</scope>
    <source>
        <strain evidence="2">PS312</strain>
    </source>
</reference>
<evidence type="ECO:0000313" key="1">
    <source>
        <dbReference type="EnsemblMetazoa" id="PPA45011.1"/>
    </source>
</evidence>